<dbReference type="AlphaFoldDB" id="A0A926F0B0"/>
<keyword evidence="3" id="KW-1185">Reference proteome</keyword>
<comment type="caution">
    <text evidence="2">The sequence shown here is derived from an EMBL/GenBank/DDBJ whole genome shotgun (WGS) entry which is preliminary data.</text>
</comment>
<organism evidence="2 3">
    <name type="scientific">Wansuia hejianensis</name>
    <dbReference type="NCBI Taxonomy" id="2763667"/>
    <lineage>
        <taxon>Bacteria</taxon>
        <taxon>Bacillati</taxon>
        <taxon>Bacillota</taxon>
        <taxon>Clostridia</taxon>
        <taxon>Lachnospirales</taxon>
        <taxon>Lachnospiraceae</taxon>
        <taxon>Wansuia</taxon>
    </lineage>
</organism>
<evidence type="ECO:0000256" key="1">
    <source>
        <dbReference type="SAM" id="Phobius"/>
    </source>
</evidence>
<keyword evidence="1" id="KW-1133">Transmembrane helix</keyword>
<dbReference type="Proteomes" id="UP000601522">
    <property type="component" value="Unassembled WGS sequence"/>
</dbReference>
<evidence type="ECO:0000313" key="3">
    <source>
        <dbReference type="Proteomes" id="UP000601522"/>
    </source>
</evidence>
<feature type="transmembrane region" description="Helical" evidence="1">
    <location>
        <begin position="51"/>
        <end position="69"/>
    </location>
</feature>
<feature type="transmembrane region" description="Helical" evidence="1">
    <location>
        <begin position="81"/>
        <end position="97"/>
    </location>
</feature>
<protein>
    <submittedName>
        <fullName evidence="2">Uncharacterized protein</fullName>
    </submittedName>
</protein>
<dbReference type="EMBL" id="JACRTK010000001">
    <property type="protein sequence ID" value="MBC8589672.1"/>
    <property type="molecule type" value="Genomic_DNA"/>
</dbReference>
<proteinExistence type="predicted"/>
<accession>A0A926F0B0</accession>
<sequence>MNVLDKNISYSNFDIKNHIQKKSDTLKIEEDKLKDEISYDITYLKNTLRKVQLAILILFFVVIVLEIMPKELLRDFETYKSDTINVLTIYTLIMLYLDKRKEWK</sequence>
<evidence type="ECO:0000313" key="2">
    <source>
        <dbReference type="EMBL" id="MBC8589672.1"/>
    </source>
</evidence>
<gene>
    <name evidence="2" type="ORF">H8689_00745</name>
</gene>
<name>A0A926F0B0_9FIRM</name>
<dbReference type="RefSeq" id="WP_249322491.1">
    <property type="nucleotide sequence ID" value="NZ_JACRTK010000001.1"/>
</dbReference>
<reference evidence="2 3" key="1">
    <citation type="submission" date="2020-08" db="EMBL/GenBank/DDBJ databases">
        <title>Genome public.</title>
        <authorList>
            <person name="Liu C."/>
            <person name="Sun Q."/>
        </authorList>
    </citation>
    <scope>NUCLEOTIDE SEQUENCE [LARGE SCALE GENOMIC DNA]</scope>
    <source>
        <strain evidence="2 3">NSJ-26</strain>
    </source>
</reference>
<keyword evidence="1" id="KW-0812">Transmembrane</keyword>
<keyword evidence="1" id="KW-0472">Membrane</keyword>